<gene>
    <name evidence="1" type="ORF">AQI88_17980</name>
</gene>
<keyword evidence="2" id="KW-1185">Reference proteome</keyword>
<evidence type="ECO:0008006" key="3">
    <source>
        <dbReference type="Google" id="ProtNLM"/>
    </source>
</evidence>
<dbReference type="RefSeq" id="WP_066999818.1">
    <property type="nucleotide sequence ID" value="NZ_BNDU01000002.1"/>
</dbReference>
<dbReference type="EMBL" id="LMWL01000032">
    <property type="protein sequence ID" value="KUM95195.1"/>
    <property type="molecule type" value="Genomic_DNA"/>
</dbReference>
<organism evidence="1 2">
    <name type="scientific">Streptomyces cellostaticus</name>
    <dbReference type="NCBI Taxonomy" id="67285"/>
    <lineage>
        <taxon>Bacteria</taxon>
        <taxon>Bacillati</taxon>
        <taxon>Actinomycetota</taxon>
        <taxon>Actinomycetes</taxon>
        <taxon>Kitasatosporales</taxon>
        <taxon>Streptomycetaceae</taxon>
        <taxon>Streptomyces</taxon>
    </lineage>
</organism>
<dbReference type="Gene3D" id="2.40.400.10">
    <property type="entry name" value="Acetoacetate decarboxylase-like"/>
    <property type="match status" value="1"/>
</dbReference>
<dbReference type="InterPro" id="IPR023375">
    <property type="entry name" value="ADC_dom_sf"/>
</dbReference>
<comment type="caution">
    <text evidence="1">The sequence shown here is derived from an EMBL/GenBank/DDBJ whole genome shotgun (WGS) entry which is preliminary data.</text>
</comment>
<name>A0A117PW36_9ACTN</name>
<dbReference type="Proteomes" id="UP000054241">
    <property type="component" value="Unassembled WGS sequence"/>
</dbReference>
<accession>A0A117PW36</accession>
<evidence type="ECO:0000313" key="1">
    <source>
        <dbReference type="EMBL" id="KUM95195.1"/>
    </source>
</evidence>
<dbReference type="SUPFAM" id="SSF160104">
    <property type="entry name" value="Acetoacetate decarboxylase-like"/>
    <property type="match status" value="1"/>
</dbReference>
<evidence type="ECO:0000313" key="2">
    <source>
        <dbReference type="Proteomes" id="UP000054241"/>
    </source>
</evidence>
<proteinExistence type="predicted"/>
<protein>
    <recommendedName>
        <fullName evidence="3">Acetoacetate decarboxylase</fullName>
    </recommendedName>
</protein>
<dbReference type="AlphaFoldDB" id="A0A117PW36"/>
<sequence length="188" mass="20304">MTCWVDFRQAGDSVGRELLVLLRVRGDGSSGLCLVEAWGDNAQSLTGGRALWGVPEQPGDLLLVGSTLTAHGGRGSMGRAGVRARLWPGTPDEDNADEGVFGIHHERLRMPGRRRLRTRLLQQPSGDSRETAHRVPVELEGQVRLAQTRLTVAPGGPLDYLARRRPLAAFSLRDFHGVIGALSSPDTG</sequence>
<dbReference type="STRING" id="67285.AQI88_17980"/>
<reference evidence="1 2" key="1">
    <citation type="submission" date="2015-10" db="EMBL/GenBank/DDBJ databases">
        <title>Draft genome sequence of Streptomyces cellostaticus DSM 40189, type strain for the species Streptomyces cellostaticus.</title>
        <authorList>
            <person name="Ruckert C."/>
            <person name="Winkler A."/>
            <person name="Kalinowski J."/>
            <person name="Kampfer P."/>
            <person name="Glaeser S."/>
        </authorList>
    </citation>
    <scope>NUCLEOTIDE SEQUENCE [LARGE SCALE GENOMIC DNA]</scope>
    <source>
        <strain evidence="1 2">DSM 40189</strain>
    </source>
</reference>
<dbReference type="OrthoDB" id="834556at2"/>